<reference evidence="3 4" key="1">
    <citation type="journal article" date="2016" name="Mol. Biol. Evol.">
        <title>Genome-Wide Survey of Gut Fungi (Harpellales) Reveals the First Horizontally Transferred Ubiquitin Gene from a Mosquito Host.</title>
        <authorList>
            <person name="Wang Y."/>
            <person name="White M.M."/>
            <person name="Kvist S."/>
            <person name="Moncalvo J.M."/>
        </authorList>
    </citation>
    <scope>NUCLEOTIDE SEQUENCE [LARGE SCALE GENOMIC DNA]</scope>
    <source>
        <strain evidence="3 4">ALG-7-W6</strain>
    </source>
</reference>
<dbReference type="SUPFAM" id="SSF46934">
    <property type="entry name" value="UBA-like"/>
    <property type="match status" value="1"/>
</dbReference>
<dbReference type="GO" id="GO:0005829">
    <property type="term" value="C:cytosol"/>
    <property type="evidence" value="ECO:0007669"/>
    <property type="project" value="TreeGrafter"/>
</dbReference>
<feature type="region of interest" description="Disordered" evidence="1">
    <location>
        <begin position="525"/>
        <end position="555"/>
    </location>
</feature>
<feature type="compositionally biased region" description="Basic and acidic residues" evidence="1">
    <location>
        <begin position="750"/>
        <end position="765"/>
    </location>
</feature>
<feature type="compositionally biased region" description="Polar residues" evidence="1">
    <location>
        <begin position="144"/>
        <end position="178"/>
    </location>
</feature>
<feature type="compositionally biased region" description="Polar residues" evidence="1">
    <location>
        <begin position="119"/>
        <end position="128"/>
    </location>
</feature>
<dbReference type="InterPro" id="IPR037191">
    <property type="entry name" value="VPS9_dom_sf"/>
</dbReference>
<dbReference type="InterPro" id="IPR009060">
    <property type="entry name" value="UBA-like_sf"/>
</dbReference>
<dbReference type="InterPro" id="IPR045046">
    <property type="entry name" value="Vps9-like"/>
</dbReference>
<gene>
    <name evidence="3" type="ORF">AYI68_g3816</name>
</gene>
<feature type="compositionally biased region" description="Polar residues" evidence="1">
    <location>
        <begin position="736"/>
        <end position="749"/>
    </location>
</feature>
<dbReference type="InterPro" id="IPR003123">
    <property type="entry name" value="VPS9"/>
</dbReference>
<dbReference type="Gene3D" id="1.20.1050.80">
    <property type="entry name" value="VPS9 domain"/>
    <property type="match status" value="1"/>
</dbReference>
<evidence type="ECO:0000313" key="3">
    <source>
        <dbReference type="EMBL" id="OLY82071.1"/>
    </source>
</evidence>
<dbReference type="STRING" id="133383.A0A1R0GYU5"/>
<evidence type="ECO:0000313" key="4">
    <source>
        <dbReference type="Proteomes" id="UP000187455"/>
    </source>
</evidence>
<feature type="domain" description="VPS9" evidence="2">
    <location>
        <begin position="302"/>
        <end position="440"/>
    </location>
</feature>
<dbReference type="SUPFAM" id="SSF109993">
    <property type="entry name" value="VPS9 domain"/>
    <property type="match status" value="1"/>
</dbReference>
<dbReference type="OrthoDB" id="300289at2759"/>
<dbReference type="GO" id="GO:0043130">
    <property type="term" value="F:ubiquitin binding"/>
    <property type="evidence" value="ECO:0007669"/>
    <property type="project" value="InterPro"/>
</dbReference>
<feature type="region of interest" description="Disordered" evidence="1">
    <location>
        <begin position="1"/>
        <end position="32"/>
    </location>
</feature>
<dbReference type="Pfam" id="PF02845">
    <property type="entry name" value="CUE"/>
    <property type="match status" value="1"/>
</dbReference>
<feature type="compositionally biased region" description="Low complexity" evidence="1">
    <location>
        <begin position="538"/>
        <end position="547"/>
    </location>
</feature>
<evidence type="ECO:0000256" key="1">
    <source>
        <dbReference type="SAM" id="MobiDB-lite"/>
    </source>
</evidence>
<dbReference type="Proteomes" id="UP000187455">
    <property type="component" value="Unassembled WGS sequence"/>
</dbReference>
<dbReference type="GO" id="GO:0016192">
    <property type="term" value="P:vesicle-mediated transport"/>
    <property type="evidence" value="ECO:0007669"/>
    <property type="project" value="InterPro"/>
</dbReference>
<evidence type="ECO:0000259" key="2">
    <source>
        <dbReference type="PROSITE" id="PS51205"/>
    </source>
</evidence>
<feature type="compositionally biased region" description="Basic and acidic residues" evidence="1">
    <location>
        <begin position="709"/>
        <end position="732"/>
    </location>
</feature>
<name>A0A1R0GYU5_9FUNG</name>
<proteinExistence type="predicted"/>
<dbReference type="GO" id="GO:0005085">
    <property type="term" value="F:guanyl-nucleotide exchange factor activity"/>
    <property type="evidence" value="ECO:0007669"/>
    <property type="project" value="InterPro"/>
</dbReference>
<dbReference type="GO" id="GO:0030139">
    <property type="term" value="C:endocytic vesicle"/>
    <property type="evidence" value="ECO:0007669"/>
    <property type="project" value="TreeGrafter"/>
</dbReference>
<feature type="region of interest" description="Disordered" evidence="1">
    <location>
        <begin position="630"/>
        <end position="665"/>
    </location>
</feature>
<sequence>MTEKKSLKKDPVNTDLISESEIPPNNDVSISSENIDLTEKAAVLLVEDMVSVTNSKVSQKMSIDSSNDEAKPKNSDFRSDSIQNASVLLVENQPLKGHDSKEEISSNVPVSEESDIKTPESNIPSSSKCPFPNDLDVETKNKQNDILINNSSQRQDSSPNSVLNKENTTHQDPSNQNLSKHRVSNDSFGEFEQATSSLHGLSESISLTRSFSTNSEKIINEISISRQPSISKVQNAIHDILNQFDPLREGANKTPMTGPNVKAEFWVDKAGFNYNTFLTQLRNPAAKPIAKEIKSPRTTDDQAKDKVLREKMNLFRWIKESHLDIPPSAHNSSFIQFARAELIKMNEFKSPRDKMICILNCCTVIFGLLKNVDGNVGADSFLPLLIYVIIVSNPPKLVSNVNYISRFRSPDKLQSEAGYYLTNVLGAIAFIESMDYTCLSISKEEFDRNIELSVWEIESEKKARALARSNSKNKSNNSSSSRGYWGSILVDDQAERASWLLEKGSSIAKSTLEKTNQFVEKIMSDLKTPSSPSPPPDSSSRTIPPDTNQENTSTRVLENSTNWVSTLELVCDMFPSFDKDVCEMVLQGNNGYVTETIEQLLEMSQSEIHQASFPQDLSDTVNENSILCEQENTNEPKSASNVEDEEVDDWRGQWADDSSDEEDLVRRATKLSLDPSASVHPQTTLHPIEVSEVPPFESDQALEIENKIKDVAIKSDTKDSSVKSNGKEKISEEIPSVSTPIIPDTSNDEQIARKLQEEEERNSRI</sequence>
<dbReference type="Pfam" id="PF02204">
    <property type="entry name" value="VPS9"/>
    <property type="match status" value="1"/>
</dbReference>
<dbReference type="PANTHER" id="PTHR23101">
    <property type="entry name" value="RAB GDP/GTP EXCHANGE FACTOR"/>
    <property type="match status" value="1"/>
</dbReference>
<accession>A0A1R0GYU5</accession>
<dbReference type="AlphaFoldDB" id="A0A1R0GYU5"/>
<protein>
    <submittedName>
        <fullName evidence="3">Vacuolar protein sorting-associated protein 9a</fullName>
    </submittedName>
</protein>
<feature type="compositionally biased region" description="Polar residues" evidence="1">
    <location>
        <begin position="55"/>
        <end position="65"/>
    </location>
</feature>
<dbReference type="SMART" id="SM00167">
    <property type="entry name" value="VPS9"/>
    <property type="match status" value="1"/>
</dbReference>
<organism evidence="3 4">
    <name type="scientific">Smittium mucronatum</name>
    <dbReference type="NCBI Taxonomy" id="133383"/>
    <lineage>
        <taxon>Eukaryota</taxon>
        <taxon>Fungi</taxon>
        <taxon>Fungi incertae sedis</taxon>
        <taxon>Zoopagomycota</taxon>
        <taxon>Kickxellomycotina</taxon>
        <taxon>Harpellomycetes</taxon>
        <taxon>Harpellales</taxon>
        <taxon>Legeriomycetaceae</taxon>
        <taxon>Smittium</taxon>
    </lineage>
</organism>
<feature type="compositionally biased region" description="Basic and acidic residues" evidence="1">
    <location>
        <begin position="1"/>
        <end position="12"/>
    </location>
</feature>
<dbReference type="EMBL" id="LSSL01001942">
    <property type="protein sequence ID" value="OLY82071.1"/>
    <property type="molecule type" value="Genomic_DNA"/>
</dbReference>
<dbReference type="PROSITE" id="PS51205">
    <property type="entry name" value="VPS9"/>
    <property type="match status" value="1"/>
</dbReference>
<keyword evidence="4" id="KW-1185">Reference proteome</keyword>
<feature type="region of interest" description="Disordered" evidence="1">
    <location>
        <begin position="55"/>
        <end position="80"/>
    </location>
</feature>
<dbReference type="PANTHER" id="PTHR23101:SF25">
    <property type="entry name" value="GTPASE-ACTIVATING PROTEIN AND VPS9 DOMAIN-CONTAINING PROTEIN 1"/>
    <property type="match status" value="1"/>
</dbReference>
<comment type="caution">
    <text evidence="3">The sequence shown here is derived from an EMBL/GenBank/DDBJ whole genome shotgun (WGS) entry which is preliminary data.</text>
</comment>
<feature type="compositionally biased region" description="Basic and acidic residues" evidence="1">
    <location>
        <begin position="68"/>
        <end position="79"/>
    </location>
</feature>
<feature type="region of interest" description="Disordered" evidence="1">
    <location>
        <begin position="94"/>
        <end position="182"/>
    </location>
</feature>
<dbReference type="InterPro" id="IPR003892">
    <property type="entry name" value="CUE"/>
</dbReference>
<dbReference type="Gene3D" id="1.10.8.10">
    <property type="entry name" value="DNA helicase RuvA subunit, C-terminal domain"/>
    <property type="match status" value="1"/>
</dbReference>
<feature type="compositionally biased region" description="Polar residues" evidence="1">
    <location>
        <begin position="630"/>
        <end position="641"/>
    </location>
</feature>
<feature type="region of interest" description="Disordered" evidence="1">
    <location>
        <begin position="709"/>
        <end position="765"/>
    </location>
</feature>
<dbReference type="GO" id="GO:0031267">
    <property type="term" value="F:small GTPase binding"/>
    <property type="evidence" value="ECO:0007669"/>
    <property type="project" value="TreeGrafter"/>
</dbReference>